<evidence type="ECO:0000313" key="2">
    <source>
        <dbReference type="Proteomes" id="UP000789405"/>
    </source>
</evidence>
<keyword evidence="2" id="KW-1185">Reference proteome</keyword>
<protein>
    <submittedName>
        <fullName evidence="1">24507_t:CDS:1</fullName>
    </submittedName>
</protein>
<name>A0A9N9JTH9_9GLOM</name>
<proteinExistence type="predicted"/>
<reference evidence="1" key="1">
    <citation type="submission" date="2021-06" db="EMBL/GenBank/DDBJ databases">
        <authorList>
            <person name="Kallberg Y."/>
            <person name="Tangrot J."/>
            <person name="Rosling A."/>
        </authorList>
    </citation>
    <scope>NUCLEOTIDE SEQUENCE</scope>
    <source>
        <strain evidence="1">MA453B</strain>
    </source>
</reference>
<dbReference type="Proteomes" id="UP000789405">
    <property type="component" value="Unassembled WGS sequence"/>
</dbReference>
<comment type="caution">
    <text evidence="1">The sequence shown here is derived from an EMBL/GenBank/DDBJ whole genome shotgun (WGS) entry which is preliminary data.</text>
</comment>
<dbReference type="EMBL" id="CAJVPY010031387">
    <property type="protein sequence ID" value="CAG8796522.1"/>
    <property type="molecule type" value="Genomic_DNA"/>
</dbReference>
<accession>A0A9N9JTH9</accession>
<gene>
    <name evidence="1" type="ORF">DERYTH_LOCUS22497</name>
</gene>
<evidence type="ECO:0000313" key="1">
    <source>
        <dbReference type="EMBL" id="CAG8796522.1"/>
    </source>
</evidence>
<dbReference type="AlphaFoldDB" id="A0A9N9JTH9"/>
<feature type="non-terminal residue" evidence="1">
    <location>
        <position position="47"/>
    </location>
</feature>
<sequence length="47" mass="5736">MRKIRNYIDKEDFSGNKLNEGKEKEMLQFQLQKHVLKNIDDKDKKLK</sequence>
<organism evidence="1 2">
    <name type="scientific">Dentiscutata erythropus</name>
    <dbReference type="NCBI Taxonomy" id="1348616"/>
    <lineage>
        <taxon>Eukaryota</taxon>
        <taxon>Fungi</taxon>
        <taxon>Fungi incertae sedis</taxon>
        <taxon>Mucoromycota</taxon>
        <taxon>Glomeromycotina</taxon>
        <taxon>Glomeromycetes</taxon>
        <taxon>Diversisporales</taxon>
        <taxon>Gigasporaceae</taxon>
        <taxon>Dentiscutata</taxon>
    </lineage>
</organism>